<reference evidence="2" key="2">
    <citation type="submission" date="2023-05" db="EMBL/GenBank/DDBJ databases">
        <authorList>
            <consortium name="Lawrence Berkeley National Laboratory"/>
            <person name="Steindorff A."/>
            <person name="Hensen N."/>
            <person name="Bonometti L."/>
            <person name="Westerberg I."/>
            <person name="Brannstrom I.O."/>
            <person name="Guillou S."/>
            <person name="Cros-Aarteil S."/>
            <person name="Calhoun S."/>
            <person name="Haridas S."/>
            <person name="Kuo A."/>
            <person name="Mondo S."/>
            <person name="Pangilinan J."/>
            <person name="Riley R."/>
            <person name="Labutti K."/>
            <person name="Andreopoulos B."/>
            <person name="Lipzen A."/>
            <person name="Chen C."/>
            <person name="Yanf M."/>
            <person name="Daum C."/>
            <person name="Ng V."/>
            <person name="Clum A."/>
            <person name="Ohm R."/>
            <person name="Martin F."/>
            <person name="Silar P."/>
            <person name="Natvig D."/>
            <person name="Lalanne C."/>
            <person name="Gautier V."/>
            <person name="Ament-Velasquez S.L."/>
            <person name="Kruys A."/>
            <person name="Hutchinson M.I."/>
            <person name="Powell A.J."/>
            <person name="Barry K."/>
            <person name="Miller A.N."/>
            <person name="Grigoriev I.V."/>
            <person name="Debuchy R."/>
            <person name="Gladieux P."/>
            <person name="Thoren M.H."/>
            <person name="Johannesson H."/>
        </authorList>
    </citation>
    <scope>NUCLEOTIDE SEQUENCE</scope>
    <source>
        <strain evidence="2">CBS 757.83</strain>
    </source>
</reference>
<sequence>MECGGRAVAIGRNPESMPPGEPTMSPPGFQNLEARVPASAKGGKGSWRRTPSQQDNSTQHPLQAERHSPDVAVVILSLSAKTLGQGPTRLDIIADLMGADVAQTATSTKAGITICQKEVSERLASLQSRQNCSRLTGTHSSCHYHPEDGYQYDFRTSTVRQNNQRRRLIVARMASTDHFSSVLAREAIDVDKEERSDCG</sequence>
<gene>
    <name evidence="2" type="ORF">N658DRAFT_555959</name>
</gene>
<dbReference type="AlphaFoldDB" id="A0AAN6QDG9"/>
<feature type="compositionally biased region" description="Pro residues" evidence="1">
    <location>
        <begin position="16"/>
        <end position="25"/>
    </location>
</feature>
<proteinExistence type="predicted"/>
<evidence type="ECO:0000256" key="1">
    <source>
        <dbReference type="SAM" id="MobiDB-lite"/>
    </source>
</evidence>
<dbReference type="Proteomes" id="UP001305647">
    <property type="component" value="Unassembled WGS sequence"/>
</dbReference>
<keyword evidence="3" id="KW-1185">Reference proteome</keyword>
<accession>A0AAN6QDG9</accession>
<comment type="caution">
    <text evidence="2">The sequence shown here is derived from an EMBL/GenBank/DDBJ whole genome shotgun (WGS) entry which is preliminary data.</text>
</comment>
<dbReference type="EMBL" id="MU863625">
    <property type="protein sequence ID" value="KAK4105481.1"/>
    <property type="molecule type" value="Genomic_DNA"/>
</dbReference>
<name>A0AAN6QDG9_9PEZI</name>
<evidence type="ECO:0000313" key="3">
    <source>
        <dbReference type="Proteomes" id="UP001305647"/>
    </source>
</evidence>
<reference evidence="2" key="1">
    <citation type="journal article" date="2023" name="Mol. Phylogenet. Evol.">
        <title>Genome-scale phylogeny and comparative genomics of the fungal order Sordariales.</title>
        <authorList>
            <person name="Hensen N."/>
            <person name="Bonometti L."/>
            <person name="Westerberg I."/>
            <person name="Brannstrom I.O."/>
            <person name="Guillou S."/>
            <person name="Cros-Aarteil S."/>
            <person name="Calhoun S."/>
            <person name="Haridas S."/>
            <person name="Kuo A."/>
            <person name="Mondo S."/>
            <person name="Pangilinan J."/>
            <person name="Riley R."/>
            <person name="LaButti K."/>
            <person name="Andreopoulos B."/>
            <person name="Lipzen A."/>
            <person name="Chen C."/>
            <person name="Yan M."/>
            <person name="Daum C."/>
            <person name="Ng V."/>
            <person name="Clum A."/>
            <person name="Steindorff A."/>
            <person name="Ohm R.A."/>
            <person name="Martin F."/>
            <person name="Silar P."/>
            <person name="Natvig D.O."/>
            <person name="Lalanne C."/>
            <person name="Gautier V."/>
            <person name="Ament-Velasquez S.L."/>
            <person name="Kruys A."/>
            <person name="Hutchinson M.I."/>
            <person name="Powell A.J."/>
            <person name="Barry K."/>
            <person name="Miller A.N."/>
            <person name="Grigoriev I.V."/>
            <person name="Debuchy R."/>
            <person name="Gladieux P."/>
            <person name="Hiltunen Thoren M."/>
            <person name="Johannesson H."/>
        </authorList>
    </citation>
    <scope>NUCLEOTIDE SEQUENCE</scope>
    <source>
        <strain evidence="2">CBS 757.83</strain>
    </source>
</reference>
<protein>
    <submittedName>
        <fullName evidence="2">Uncharacterized protein</fullName>
    </submittedName>
</protein>
<evidence type="ECO:0000313" key="2">
    <source>
        <dbReference type="EMBL" id="KAK4105481.1"/>
    </source>
</evidence>
<feature type="region of interest" description="Disordered" evidence="1">
    <location>
        <begin position="1"/>
        <end position="66"/>
    </location>
</feature>
<feature type="compositionally biased region" description="Polar residues" evidence="1">
    <location>
        <begin position="49"/>
        <end position="61"/>
    </location>
</feature>
<organism evidence="2 3">
    <name type="scientific">Parathielavia hyrcaniae</name>
    <dbReference type="NCBI Taxonomy" id="113614"/>
    <lineage>
        <taxon>Eukaryota</taxon>
        <taxon>Fungi</taxon>
        <taxon>Dikarya</taxon>
        <taxon>Ascomycota</taxon>
        <taxon>Pezizomycotina</taxon>
        <taxon>Sordariomycetes</taxon>
        <taxon>Sordariomycetidae</taxon>
        <taxon>Sordariales</taxon>
        <taxon>Chaetomiaceae</taxon>
        <taxon>Parathielavia</taxon>
    </lineage>
</organism>